<evidence type="ECO:0000313" key="7">
    <source>
        <dbReference type="Proteomes" id="UP000653275"/>
    </source>
</evidence>
<dbReference type="PANTHER" id="PTHR30537">
    <property type="entry name" value="HTH-TYPE TRANSCRIPTIONAL REGULATOR"/>
    <property type="match status" value="1"/>
</dbReference>
<organism evidence="6 7">
    <name type="scientific">Lelliottia amnigena</name>
    <name type="common">Enterobacter amnigenus</name>
    <dbReference type="NCBI Taxonomy" id="61646"/>
    <lineage>
        <taxon>Bacteria</taxon>
        <taxon>Pseudomonadati</taxon>
        <taxon>Pseudomonadota</taxon>
        <taxon>Gammaproteobacteria</taxon>
        <taxon>Enterobacterales</taxon>
        <taxon>Enterobacteriaceae</taxon>
        <taxon>Lelliottia</taxon>
    </lineage>
</organism>
<dbReference type="Gene3D" id="3.40.190.290">
    <property type="match status" value="1"/>
</dbReference>
<evidence type="ECO:0000259" key="5">
    <source>
        <dbReference type="PROSITE" id="PS50931"/>
    </source>
</evidence>
<accession>A0AAP2AID2</accession>
<evidence type="ECO:0000256" key="4">
    <source>
        <dbReference type="ARBA" id="ARBA00023163"/>
    </source>
</evidence>
<dbReference type="GO" id="GO:0003700">
    <property type="term" value="F:DNA-binding transcription factor activity"/>
    <property type="evidence" value="ECO:0007669"/>
    <property type="project" value="InterPro"/>
</dbReference>
<dbReference type="PRINTS" id="PR00039">
    <property type="entry name" value="HTHLYSR"/>
</dbReference>
<dbReference type="InterPro" id="IPR005119">
    <property type="entry name" value="LysR_subst-bd"/>
</dbReference>
<dbReference type="SUPFAM" id="SSF53850">
    <property type="entry name" value="Periplasmic binding protein-like II"/>
    <property type="match status" value="1"/>
</dbReference>
<dbReference type="PROSITE" id="PS50931">
    <property type="entry name" value="HTH_LYSR"/>
    <property type="match status" value="1"/>
</dbReference>
<dbReference type="GO" id="GO:0043565">
    <property type="term" value="F:sequence-specific DNA binding"/>
    <property type="evidence" value="ECO:0007669"/>
    <property type="project" value="TreeGrafter"/>
</dbReference>
<reference evidence="6" key="1">
    <citation type="submission" date="2020-12" db="EMBL/GenBank/DDBJ databases">
        <title>Draft genome sequence of Enterobacter spp., Lelliottia spp. and Serratia spp. isolated from drinking water reservoirs and lakes.</title>
        <authorList>
            <person name="Reitter C."/>
            <person name="Neuhaus K."/>
            <person name="Huegler M."/>
        </authorList>
    </citation>
    <scope>NUCLEOTIDE SEQUENCE</scope>
    <source>
        <strain evidence="6">TZW15</strain>
    </source>
</reference>
<dbReference type="InterPro" id="IPR000847">
    <property type="entry name" value="LysR_HTH_N"/>
</dbReference>
<dbReference type="EMBL" id="JAENMS010000016">
    <property type="protein sequence ID" value="MBL5936907.1"/>
    <property type="molecule type" value="Genomic_DNA"/>
</dbReference>
<gene>
    <name evidence="6" type="ORF">I7V27_20980</name>
</gene>
<keyword evidence="3" id="KW-0238">DNA-binding</keyword>
<comment type="similarity">
    <text evidence="1">Belongs to the LysR transcriptional regulatory family.</text>
</comment>
<protein>
    <submittedName>
        <fullName evidence="6">LysR family transcriptional regulator</fullName>
    </submittedName>
</protein>
<keyword evidence="2" id="KW-0805">Transcription regulation</keyword>
<proteinExistence type="inferred from homology"/>
<sequence length="310" mass="35226">MKHAFKKNELSAIVELTKHRSYSTAAKNLNIAQANLSRTITTIEERIGLKIFERDTRPIKTTKFGDQLIPLILKNLEAIDELSAFTENYKKSTGEQINIYAPSGVIYFFSRYFLNEIIKASPNLNIRLNTCNQGGTVNSRGISVMDDADISFTYFSPVNELLVAKKIATIPLGVYCNKEYSRNISITKAEDYSKYPCVLMSGYARNQNEWTFRDTENEMEIKIEVTGMCTVDNFMAGVEIAKQNNLLVLAPQALINEQGDQNLINTLPESITADCSIYMVYKQKAYLPYRICLLSDLITRIVGDYFNEYK</sequence>
<dbReference type="PANTHER" id="PTHR30537:SF5">
    <property type="entry name" value="HTH-TYPE TRANSCRIPTIONAL ACTIVATOR TTDR-RELATED"/>
    <property type="match status" value="1"/>
</dbReference>
<dbReference type="Pfam" id="PF00126">
    <property type="entry name" value="HTH_1"/>
    <property type="match status" value="1"/>
</dbReference>
<dbReference type="InterPro" id="IPR058163">
    <property type="entry name" value="LysR-type_TF_proteobact-type"/>
</dbReference>
<dbReference type="InterPro" id="IPR036388">
    <property type="entry name" value="WH-like_DNA-bd_sf"/>
</dbReference>
<keyword evidence="4" id="KW-0804">Transcription</keyword>
<dbReference type="InterPro" id="IPR036390">
    <property type="entry name" value="WH_DNA-bd_sf"/>
</dbReference>
<evidence type="ECO:0000256" key="3">
    <source>
        <dbReference type="ARBA" id="ARBA00023125"/>
    </source>
</evidence>
<dbReference type="Gene3D" id="1.10.10.10">
    <property type="entry name" value="Winged helix-like DNA-binding domain superfamily/Winged helix DNA-binding domain"/>
    <property type="match status" value="1"/>
</dbReference>
<dbReference type="Pfam" id="PF03466">
    <property type="entry name" value="LysR_substrate"/>
    <property type="match status" value="1"/>
</dbReference>
<evidence type="ECO:0000313" key="6">
    <source>
        <dbReference type="EMBL" id="MBL5936907.1"/>
    </source>
</evidence>
<dbReference type="Proteomes" id="UP000653275">
    <property type="component" value="Unassembled WGS sequence"/>
</dbReference>
<evidence type="ECO:0000256" key="2">
    <source>
        <dbReference type="ARBA" id="ARBA00023015"/>
    </source>
</evidence>
<dbReference type="SUPFAM" id="SSF46785">
    <property type="entry name" value="Winged helix' DNA-binding domain"/>
    <property type="match status" value="1"/>
</dbReference>
<feature type="domain" description="HTH lysR-type" evidence="5">
    <location>
        <begin position="8"/>
        <end position="62"/>
    </location>
</feature>
<evidence type="ECO:0000256" key="1">
    <source>
        <dbReference type="ARBA" id="ARBA00009437"/>
    </source>
</evidence>
<dbReference type="RefSeq" id="WP_202666457.1">
    <property type="nucleotide sequence ID" value="NZ_JAENMR010000017.1"/>
</dbReference>
<dbReference type="AlphaFoldDB" id="A0AAP2AID2"/>
<comment type="caution">
    <text evidence="6">The sequence shown here is derived from an EMBL/GenBank/DDBJ whole genome shotgun (WGS) entry which is preliminary data.</text>
</comment>
<name>A0AAP2AID2_LELAM</name>
<dbReference type="GO" id="GO:0006351">
    <property type="term" value="P:DNA-templated transcription"/>
    <property type="evidence" value="ECO:0007669"/>
    <property type="project" value="TreeGrafter"/>
</dbReference>